<dbReference type="EC" id="6.3.2.12" evidence="5"/>
<gene>
    <name evidence="23" type="ORF">Ark11_0965</name>
</gene>
<comment type="similarity">
    <text evidence="4 21">Belongs to the folylpolyglutamate synthase family.</text>
</comment>
<evidence type="ECO:0000256" key="9">
    <source>
        <dbReference type="ARBA" id="ARBA00022723"/>
    </source>
</evidence>
<evidence type="ECO:0000256" key="20">
    <source>
        <dbReference type="ARBA" id="ARBA00049161"/>
    </source>
</evidence>
<evidence type="ECO:0000256" key="3">
    <source>
        <dbReference type="ARBA" id="ARBA00005150"/>
    </source>
</evidence>
<keyword evidence="12" id="KW-0460">Magnesium</keyword>
<evidence type="ECO:0000256" key="14">
    <source>
        <dbReference type="ARBA" id="ARBA00030048"/>
    </source>
</evidence>
<accession>A0A0S4M1Z8</accession>
<dbReference type="Proteomes" id="UP000198651">
    <property type="component" value="Chromosome I"/>
</dbReference>
<dbReference type="UniPathway" id="UPA00077">
    <property type="reaction ID" value="UER00157"/>
</dbReference>
<evidence type="ECO:0000256" key="16">
    <source>
        <dbReference type="ARBA" id="ARBA00032510"/>
    </source>
</evidence>
<feature type="domain" description="Mur ligase C-terminal" evidence="22">
    <location>
        <begin position="293"/>
        <end position="416"/>
    </location>
</feature>
<comment type="catalytic activity">
    <reaction evidence="20">
        <text>7,8-dihydropteroate + L-glutamate + ATP = 7,8-dihydrofolate + ADP + phosphate + H(+)</text>
        <dbReference type="Rhea" id="RHEA:23584"/>
        <dbReference type="ChEBI" id="CHEBI:15378"/>
        <dbReference type="ChEBI" id="CHEBI:17839"/>
        <dbReference type="ChEBI" id="CHEBI:29985"/>
        <dbReference type="ChEBI" id="CHEBI:30616"/>
        <dbReference type="ChEBI" id="CHEBI:43474"/>
        <dbReference type="ChEBI" id="CHEBI:57451"/>
        <dbReference type="ChEBI" id="CHEBI:456216"/>
        <dbReference type="EC" id="6.3.2.12"/>
    </reaction>
</comment>
<comment type="catalytic activity">
    <reaction evidence="19">
        <text>(6R)-5,10-methylenetetrahydrofolyl-(gamma-L-Glu)(n) + L-glutamate + ATP = (6R)-5,10-methylenetetrahydrofolyl-(gamma-L-Glu)(n+1) + ADP + phosphate + H(+)</text>
        <dbReference type="Rhea" id="RHEA:51912"/>
        <dbReference type="Rhea" id="RHEA-COMP:13257"/>
        <dbReference type="Rhea" id="RHEA-COMP:13258"/>
        <dbReference type="ChEBI" id="CHEBI:15378"/>
        <dbReference type="ChEBI" id="CHEBI:29985"/>
        <dbReference type="ChEBI" id="CHEBI:30616"/>
        <dbReference type="ChEBI" id="CHEBI:43474"/>
        <dbReference type="ChEBI" id="CHEBI:136572"/>
        <dbReference type="ChEBI" id="CHEBI:456216"/>
        <dbReference type="EC" id="6.3.2.17"/>
    </reaction>
</comment>
<dbReference type="Gene3D" id="3.40.1190.10">
    <property type="entry name" value="Mur-like, catalytic domain"/>
    <property type="match status" value="1"/>
</dbReference>
<dbReference type="GO" id="GO:0046872">
    <property type="term" value="F:metal ion binding"/>
    <property type="evidence" value="ECO:0007669"/>
    <property type="project" value="UniProtKB-KW"/>
</dbReference>
<evidence type="ECO:0000313" key="24">
    <source>
        <dbReference type="Proteomes" id="UP000198651"/>
    </source>
</evidence>
<dbReference type="PATRIC" id="fig|1561003.3.peg.988"/>
<name>A0A0S4M1Z8_9BURK</name>
<comment type="catalytic activity">
    <reaction evidence="18">
        <text>10-formyltetrahydrofolyl-(gamma-L-Glu)(n) + L-glutamate + ATP = 10-formyltetrahydrofolyl-(gamma-L-Glu)(n+1) + ADP + phosphate + H(+)</text>
        <dbReference type="Rhea" id="RHEA:51904"/>
        <dbReference type="Rhea" id="RHEA-COMP:13088"/>
        <dbReference type="Rhea" id="RHEA-COMP:14300"/>
        <dbReference type="ChEBI" id="CHEBI:15378"/>
        <dbReference type="ChEBI" id="CHEBI:29985"/>
        <dbReference type="ChEBI" id="CHEBI:30616"/>
        <dbReference type="ChEBI" id="CHEBI:43474"/>
        <dbReference type="ChEBI" id="CHEBI:134413"/>
        <dbReference type="ChEBI" id="CHEBI:456216"/>
        <dbReference type="EC" id="6.3.2.17"/>
    </reaction>
</comment>
<comment type="catalytic activity">
    <reaction evidence="17">
        <text>(6S)-5,6,7,8-tetrahydrofolyl-(gamma-L-Glu)(n) + L-glutamate + ATP = (6S)-5,6,7,8-tetrahydrofolyl-(gamma-L-Glu)(n+1) + ADP + phosphate + H(+)</text>
        <dbReference type="Rhea" id="RHEA:10580"/>
        <dbReference type="Rhea" id="RHEA-COMP:14738"/>
        <dbReference type="Rhea" id="RHEA-COMP:14740"/>
        <dbReference type="ChEBI" id="CHEBI:15378"/>
        <dbReference type="ChEBI" id="CHEBI:29985"/>
        <dbReference type="ChEBI" id="CHEBI:30616"/>
        <dbReference type="ChEBI" id="CHEBI:43474"/>
        <dbReference type="ChEBI" id="CHEBI:141005"/>
        <dbReference type="ChEBI" id="CHEBI:456216"/>
        <dbReference type="EC" id="6.3.2.17"/>
    </reaction>
</comment>
<dbReference type="PIRSF" id="PIRSF001563">
    <property type="entry name" value="Folylpolyglu_synth"/>
    <property type="match status" value="1"/>
</dbReference>
<proteinExistence type="inferred from homology"/>
<dbReference type="NCBIfam" id="TIGR01499">
    <property type="entry name" value="folC"/>
    <property type="match status" value="1"/>
</dbReference>
<keyword evidence="8 21" id="KW-0436">Ligase</keyword>
<comment type="function">
    <text evidence="1">Functions in two distinct reactions of the de novo folate biosynthetic pathway. Catalyzes the addition of a glutamate residue to dihydropteroate (7,8-dihydropteroate or H2Pte) to form dihydrofolate (7,8-dihydrofolate monoglutamate or H2Pte-Glu). Also catalyzes successive additions of L-glutamate to tetrahydrofolate or 10-formyltetrahydrofolate or 5,10-methylenetetrahydrofolate, leading to folylpolyglutamate derivatives.</text>
</comment>
<dbReference type="PANTHER" id="PTHR11136">
    <property type="entry name" value="FOLYLPOLYGLUTAMATE SYNTHASE-RELATED"/>
    <property type="match status" value="1"/>
</dbReference>
<protein>
    <recommendedName>
        <fullName evidence="7">Dihydrofolate synthase/folylpolyglutamate synthase</fullName>
        <ecNumber evidence="5">6.3.2.12</ecNumber>
        <ecNumber evidence="6">6.3.2.17</ecNumber>
    </recommendedName>
    <alternativeName>
        <fullName evidence="16">Folylpoly-gamma-glutamate synthetase-dihydrofolate synthetase</fullName>
    </alternativeName>
    <alternativeName>
        <fullName evidence="14">Folylpolyglutamate synthetase</fullName>
    </alternativeName>
    <alternativeName>
        <fullName evidence="15">Tetrahydrofolylpolyglutamate synthase</fullName>
    </alternativeName>
</protein>
<dbReference type="InterPro" id="IPR004101">
    <property type="entry name" value="Mur_ligase_C"/>
</dbReference>
<evidence type="ECO:0000256" key="6">
    <source>
        <dbReference type="ARBA" id="ARBA00013025"/>
    </source>
</evidence>
<evidence type="ECO:0000256" key="7">
    <source>
        <dbReference type="ARBA" id="ARBA00019357"/>
    </source>
</evidence>
<dbReference type="InterPro" id="IPR036565">
    <property type="entry name" value="Mur-like_cat_sf"/>
</dbReference>
<evidence type="ECO:0000256" key="11">
    <source>
        <dbReference type="ARBA" id="ARBA00022840"/>
    </source>
</evidence>
<dbReference type="InterPro" id="IPR036615">
    <property type="entry name" value="Mur_ligase_C_dom_sf"/>
</dbReference>
<evidence type="ECO:0000256" key="1">
    <source>
        <dbReference type="ARBA" id="ARBA00002714"/>
    </source>
</evidence>
<dbReference type="PROSITE" id="PS01012">
    <property type="entry name" value="FOLYLPOLYGLU_SYNT_2"/>
    <property type="match status" value="1"/>
</dbReference>
<dbReference type="AlphaFoldDB" id="A0A0S4M1Z8"/>
<dbReference type="InterPro" id="IPR001645">
    <property type="entry name" value="Folylpolyglutamate_synth"/>
</dbReference>
<organism evidence="23 24">
    <name type="scientific">Candidatus Ichthyocystis hellenicum</name>
    <dbReference type="NCBI Taxonomy" id="1561003"/>
    <lineage>
        <taxon>Bacteria</taxon>
        <taxon>Pseudomonadati</taxon>
        <taxon>Pseudomonadota</taxon>
        <taxon>Betaproteobacteria</taxon>
        <taxon>Burkholderiales</taxon>
        <taxon>Candidatus Ichthyocystis</taxon>
    </lineage>
</organism>
<dbReference type="GO" id="GO:0008841">
    <property type="term" value="F:dihydrofolate synthase activity"/>
    <property type="evidence" value="ECO:0007669"/>
    <property type="project" value="UniProtKB-EC"/>
</dbReference>
<dbReference type="InterPro" id="IPR018109">
    <property type="entry name" value="Folylpolyglutamate_synth_CS"/>
</dbReference>
<evidence type="ECO:0000256" key="12">
    <source>
        <dbReference type="ARBA" id="ARBA00022842"/>
    </source>
</evidence>
<reference evidence="24" key="1">
    <citation type="submission" date="2015-11" db="EMBL/GenBank/DDBJ databases">
        <authorList>
            <person name="Seth-Smith H.M.B."/>
        </authorList>
    </citation>
    <scope>NUCLEOTIDE SEQUENCE [LARGE SCALE GENOMIC DNA]</scope>
    <source>
        <strain evidence="24">2013Ark11</strain>
    </source>
</reference>
<dbReference type="SUPFAM" id="SSF53244">
    <property type="entry name" value="MurD-like peptide ligases, peptide-binding domain"/>
    <property type="match status" value="1"/>
</dbReference>
<dbReference type="EMBL" id="LN906597">
    <property type="protein sequence ID" value="CUT17785.1"/>
    <property type="molecule type" value="Genomic_DNA"/>
</dbReference>
<dbReference type="Pfam" id="PF02875">
    <property type="entry name" value="Mur_ligase_C"/>
    <property type="match status" value="1"/>
</dbReference>
<keyword evidence="11 21" id="KW-0067">ATP-binding</keyword>
<dbReference type="PANTHER" id="PTHR11136:SF0">
    <property type="entry name" value="DIHYDROFOLATE SYNTHETASE-RELATED"/>
    <property type="match status" value="1"/>
</dbReference>
<comment type="pathway">
    <text evidence="2">Cofactor biosynthesis; tetrahydrofolate biosynthesis; 7,8-dihydrofolate from 2-amino-4-hydroxy-6-hydroxymethyl-7,8-dihydropteridine diphosphate and 4-aminobenzoate: step 2/2.</text>
</comment>
<dbReference type="GO" id="GO:0046656">
    <property type="term" value="P:folic acid biosynthetic process"/>
    <property type="evidence" value="ECO:0007669"/>
    <property type="project" value="UniProtKB-KW"/>
</dbReference>
<keyword evidence="10 21" id="KW-0547">Nucleotide-binding</keyword>
<dbReference type="GO" id="GO:0046654">
    <property type="term" value="P:tetrahydrofolate biosynthetic process"/>
    <property type="evidence" value="ECO:0007669"/>
    <property type="project" value="UniProtKB-UniPathway"/>
</dbReference>
<comment type="pathway">
    <text evidence="3">Cofactor biosynthesis; tetrahydrofolylpolyglutamate biosynthesis.</text>
</comment>
<evidence type="ECO:0000256" key="8">
    <source>
        <dbReference type="ARBA" id="ARBA00022598"/>
    </source>
</evidence>
<evidence type="ECO:0000256" key="18">
    <source>
        <dbReference type="ARBA" id="ARBA00047808"/>
    </source>
</evidence>
<evidence type="ECO:0000256" key="10">
    <source>
        <dbReference type="ARBA" id="ARBA00022741"/>
    </source>
</evidence>
<dbReference type="GO" id="GO:0004326">
    <property type="term" value="F:tetrahydrofolylpolyglutamate synthase activity"/>
    <property type="evidence" value="ECO:0007669"/>
    <property type="project" value="UniProtKB-EC"/>
</dbReference>
<evidence type="ECO:0000259" key="22">
    <source>
        <dbReference type="Pfam" id="PF02875"/>
    </source>
</evidence>
<evidence type="ECO:0000256" key="5">
    <source>
        <dbReference type="ARBA" id="ARBA00013023"/>
    </source>
</evidence>
<evidence type="ECO:0000256" key="2">
    <source>
        <dbReference type="ARBA" id="ARBA00004799"/>
    </source>
</evidence>
<dbReference type="RefSeq" id="WP_092343070.1">
    <property type="nucleotide sequence ID" value="NZ_FLSL01000088.1"/>
</dbReference>
<keyword evidence="13" id="KW-0289">Folate biosynthesis</keyword>
<sequence>MSSTKDKSFCFDEWFQETFYRDHSCVDLSLSRMVEVKRRLPKINAHVILVGGTNGKGSTCAYLEAIYCRAGYRVGSFVSPHLITVRERIKYNGSMLPEEVWIDLSSFLLSNFSDLNLTYFESITALSFIFWQKYHADVLIYEVGLGGALDATNVLDPECSIVSSVDLDHQNYLGHDRESIGREKAGIFRKGKLAVCGDLSPPSSLLEYALKEGSNICCLQKDFFVSWEPVDSKQWRYSSPIGVWKALPVPSMRGRHQLRNASCALRVVQELFNRFPVSVSDIRAAFIGTTIPGRFQVIPGRPSVVLDVAHNPSGVNCLRDTLIDMPYSPNTIAIFSCLRDKDYYSMLKIIKDQFCQWFVCELTSSRSCSLVDIVSSLQDVGVDTSTVHTTSDPFDSYNKAYRSASLDDRIVIFGSFYLVGSFLQRSNFLWHGSCLL</sequence>
<dbReference type="EC" id="6.3.2.17" evidence="6"/>
<keyword evidence="9" id="KW-0479">Metal-binding</keyword>
<evidence type="ECO:0000256" key="4">
    <source>
        <dbReference type="ARBA" id="ARBA00008276"/>
    </source>
</evidence>
<dbReference type="STRING" id="1561003.Ark11_0965"/>
<evidence type="ECO:0000256" key="15">
    <source>
        <dbReference type="ARBA" id="ARBA00030592"/>
    </source>
</evidence>
<evidence type="ECO:0000256" key="13">
    <source>
        <dbReference type="ARBA" id="ARBA00022909"/>
    </source>
</evidence>
<dbReference type="OrthoDB" id="9809356at2"/>
<evidence type="ECO:0000313" key="23">
    <source>
        <dbReference type="EMBL" id="CUT17785.1"/>
    </source>
</evidence>
<keyword evidence="24" id="KW-1185">Reference proteome</keyword>
<evidence type="ECO:0000256" key="21">
    <source>
        <dbReference type="PIRNR" id="PIRNR001563"/>
    </source>
</evidence>
<dbReference type="Gene3D" id="3.90.190.20">
    <property type="entry name" value="Mur ligase, C-terminal domain"/>
    <property type="match status" value="1"/>
</dbReference>
<dbReference type="GO" id="GO:0005524">
    <property type="term" value="F:ATP binding"/>
    <property type="evidence" value="ECO:0007669"/>
    <property type="project" value="UniProtKB-KW"/>
</dbReference>
<dbReference type="SUPFAM" id="SSF53623">
    <property type="entry name" value="MurD-like peptide ligases, catalytic domain"/>
    <property type="match status" value="1"/>
</dbReference>
<dbReference type="GO" id="GO:0005737">
    <property type="term" value="C:cytoplasm"/>
    <property type="evidence" value="ECO:0007669"/>
    <property type="project" value="TreeGrafter"/>
</dbReference>
<evidence type="ECO:0000256" key="17">
    <source>
        <dbReference type="ARBA" id="ARBA00047493"/>
    </source>
</evidence>
<evidence type="ECO:0000256" key="19">
    <source>
        <dbReference type="ARBA" id="ARBA00049035"/>
    </source>
</evidence>